<dbReference type="EMBL" id="CACRXK020006851">
    <property type="protein sequence ID" value="CAB4010621.1"/>
    <property type="molecule type" value="Genomic_DNA"/>
</dbReference>
<dbReference type="InterPro" id="IPR001849">
    <property type="entry name" value="PH_domain"/>
</dbReference>
<evidence type="ECO:0000256" key="1">
    <source>
        <dbReference type="ARBA" id="ARBA00008842"/>
    </source>
</evidence>
<dbReference type="Gene3D" id="2.40.160.120">
    <property type="match status" value="1"/>
</dbReference>
<name>A0A6S7IZ06_PARCT</name>
<dbReference type="SUPFAM" id="SSF144000">
    <property type="entry name" value="Oxysterol-binding protein-like"/>
    <property type="match status" value="1"/>
</dbReference>
<dbReference type="Pfam" id="PF01237">
    <property type="entry name" value="Oxysterol_BP"/>
    <property type="match status" value="1"/>
</dbReference>
<dbReference type="FunFam" id="2.30.29.30:FF:000030">
    <property type="entry name" value="Oxysterol-binding protein"/>
    <property type="match status" value="1"/>
</dbReference>
<gene>
    <name evidence="8" type="ORF">PACLA_8A063019</name>
</gene>
<organism evidence="8 9">
    <name type="scientific">Paramuricea clavata</name>
    <name type="common">Red gorgonian</name>
    <name type="synonym">Violescent sea-whip</name>
    <dbReference type="NCBI Taxonomy" id="317549"/>
    <lineage>
        <taxon>Eukaryota</taxon>
        <taxon>Metazoa</taxon>
        <taxon>Cnidaria</taxon>
        <taxon>Anthozoa</taxon>
        <taxon>Octocorallia</taxon>
        <taxon>Malacalcyonacea</taxon>
        <taxon>Plexauridae</taxon>
        <taxon>Paramuricea</taxon>
    </lineage>
</organism>
<dbReference type="InterPro" id="IPR011993">
    <property type="entry name" value="PH-like_dom_sf"/>
</dbReference>
<dbReference type="OrthoDB" id="10053431at2759"/>
<feature type="region of interest" description="Disordered" evidence="7">
    <location>
        <begin position="1"/>
        <end position="38"/>
    </location>
</feature>
<evidence type="ECO:0000313" key="8">
    <source>
        <dbReference type="EMBL" id="CAB4010621.1"/>
    </source>
</evidence>
<dbReference type="GO" id="GO:0032541">
    <property type="term" value="C:cortical endoplasmic reticulum"/>
    <property type="evidence" value="ECO:0007669"/>
    <property type="project" value="TreeGrafter"/>
</dbReference>
<accession>A0A6S7IZ06</accession>
<dbReference type="GO" id="GO:0015485">
    <property type="term" value="F:cholesterol binding"/>
    <property type="evidence" value="ECO:0007669"/>
    <property type="project" value="TreeGrafter"/>
</dbReference>
<dbReference type="FunFam" id="1.10.287.2720:FF:000002">
    <property type="entry name" value="Oxysterol-binding protein"/>
    <property type="match status" value="1"/>
</dbReference>
<dbReference type="GO" id="GO:0005829">
    <property type="term" value="C:cytosol"/>
    <property type="evidence" value="ECO:0007669"/>
    <property type="project" value="TreeGrafter"/>
</dbReference>
<dbReference type="PANTHER" id="PTHR10972:SF102">
    <property type="entry name" value="OXYSTEROL-BINDING PROTEIN"/>
    <property type="match status" value="1"/>
</dbReference>
<dbReference type="PANTHER" id="PTHR10972">
    <property type="entry name" value="OXYSTEROL-BINDING PROTEIN-RELATED"/>
    <property type="match status" value="1"/>
</dbReference>
<reference evidence="8" key="1">
    <citation type="submission" date="2020-04" db="EMBL/GenBank/DDBJ databases">
        <authorList>
            <person name="Alioto T."/>
            <person name="Alioto T."/>
            <person name="Gomez Garrido J."/>
        </authorList>
    </citation>
    <scope>NUCLEOTIDE SEQUENCE</scope>
    <source>
        <strain evidence="8">A484AB</strain>
    </source>
</reference>
<dbReference type="InterPro" id="IPR000648">
    <property type="entry name" value="Oxysterol-bd"/>
</dbReference>
<feature type="compositionally biased region" description="Basic and acidic residues" evidence="7">
    <location>
        <begin position="1"/>
        <end position="13"/>
    </location>
</feature>
<keyword evidence="2 6" id="KW-0813">Transport</keyword>
<sequence length="477" mass="54119">EENGEKNFVRNDSKSSPTRGAGRRSLQPPDRSPKFDRKVSLKEMKKSYKHEKRRMAKKVTSALLDPAVIILSSWLKIRGTLKNWARFWCLVKPGALIIYRNDKEEQWVGTVILNGCEVIERPSKKEGFCFKIYHPLQNYIWATKGPRGEIAGALVGIPLPKDHLILRAASESDGKCWLDALEVSHKQAYNMHRDNKGMVSDLYGKLTSSEDREEETAQAIGHLGNGERDIDEMSNDAMDKSDSEDEIVEDQEIKDEGDDGPLIESTYMEENEPEYLGESGEATEDMEDEGKSILWSLMKQVKPGMDLSKVVLPTFILEPRSFLDKLSDFYYHADILSNAVKQESPYDRMKQVVKWYLSGFYKKPKGLKKPYNPIIGERFRCYWKHQETGTRTFFVAEQLSHHPPISGFYVANRQDGFVVNGCILAKSKFYGNSTSAIMDGLATLTLLPHGEDYVISMPYAHCKGLLIGTLTMEYGGT</sequence>
<evidence type="ECO:0000256" key="7">
    <source>
        <dbReference type="SAM" id="MobiDB-lite"/>
    </source>
</evidence>
<dbReference type="SMART" id="SM00233">
    <property type="entry name" value="PH"/>
    <property type="match status" value="1"/>
</dbReference>
<dbReference type="GO" id="GO:0006869">
    <property type="term" value="P:lipid transport"/>
    <property type="evidence" value="ECO:0007669"/>
    <property type="project" value="UniProtKB-KW"/>
</dbReference>
<dbReference type="PROSITE" id="PS50003">
    <property type="entry name" value="PH_DOMAIN"/>
    <property type="match status" value="1"/>
</dbReference>
<keyword evidence="3 6" id="KW-0445">Lipid transport</keyword>
<evidence type="ECO:0000256" key="3">
    <source>
        <dbReference type="ARBA" id="ARBA00023055"/>
    </source>
</evidence>
<keyword evidence="4" id="KW-0446">Lipid-binding</keyword>
<comment type="caution">
    <text evidence="8">The sequence shown here is derived from an EMBL/GenBank/DDBJ whole genome shotgun (WGS) entry which is preliminary data.</text>
</comment>
<feature type="non-terminal residue" evidence="8">
    <location>
        <position position="1"/>
    </location>
</feature>
<evidence type="ECO:0000256" key="4">
    <source>
        <dbReference type="ARBA" id="ARBA00023121"/>
    </source>
</evidence>
<dbReference type="CDD" id="cd13286">
    <property type="entry name" value="PH_OPR5_ORP8"/>
    <property type="match status" value="1"/>
</dbReference>
<dbReference type="InterPro" id="IPR037239">
    <property type="entry name" value="OSBP_sf"/>
</dbReference>
<evidence type="ECO:0000256" key="2">
    <source>
        <dbReference type="ARBA" id="ARBA00022448"/>
    </source>
</evidence>
<keyword evidence="9" id="KW-1185">Reference proteome</keyword>
<dbReference type="Gene3D" id="2.30.29.30">
    <property type="entry name" value="Pleckstrin-homology domain (PH domain)/Phosphotyrosine-binding domain (PTB)"/>
    <property type="match status" value="1"/>
</dbReference>
<dbReference type="Gene3D" id="1.10.287.2720">
    <property type="match status" value="1"/>
</dbReference>
<dbReference type="Pfam" id="PF00169">
    <property type="entry name" value="PH"/>
    <property type="match status" value="1"/>
</dbReference>
<proteinExistence type="inferred from homology"/>
<feature type="region of interest" description="Disordered" evidence="7">
    <location>
        <begin position="211"/>
        <end position="249"/>
    </location>
</feature>
<dbReference type="InterPro" id="IPR018494">
    <property type="entry name" value="Oxysterol-bd_CS"/>
</dbReference>
<feature type="non-terminal residue" evidence="8">
    <location>
        <position position="477"/>
    </location>
</feature>
<dbReference type="SUPFAM" id="SSF50729">
    <property type="entry name" value="PH domain-like"/>
    <property type="match status" value="1"/>
</dbReference>
<dbReference type="PROSITE" id="PS01013">
    <property type="entry name" value="OSBP"/>
    <property type="match status" value="1"/>
</dbReference>
<evidence type="ECO:0000256" key="5">
    <source>
        <dbReference type="RuleBase" id="RU003844"/>
    </source>
</evidence>
<dbReference type="GO" id="GO:0016020">
    <property type="term" value="C:membrane"/>
    <property type="evidence" value="ECO:0007669"/>
    <property type="project" value="TreeGrafter"/>
</dbReference>
<evidence type="ECO:0000256" key="6">
    <source>
        <dbReference type="RuleBase" id="RU003845"/>
    </source>
</evidence>
<dbReference type="AlphaFoldDB" id="A0A6S7IZ06"/>
<evidence type="ECO:0000313" key="9">
    <source>
        <dbReference type="Proteomes" id="UP001152795"/>
    </source>
</evidence>
<protein>
    <recommendedName>
        <fullName evidence="6">Oxysterol-binding protein</fullName>
    </recommendedName>
</protein>
<comment type="similarity">
    <text evidence="1 5">Belongs to the OSBP family.</text>
</comment>
<dbReference type="Proteomes" id="UP001152795">
    <property type="component" value="Unassembled WGS sequence"/>
</dbReference>